<feature type="modified residue" description="N6-(pyridoxal phosphate)lysine" evidence="4">
    <location>
        <position position="186"/>
    </location>
</feature>
<dbReference type="GO" id="GO:0030170">
    <property type="term" value="F:pyridoxal phosphate binding"/>
    <property type="evidence" value="ECO:0007669"/>
    <property type="project" value="TreeGrafter"/>
</dbReference>
<dbReference type="InterPro" id="IPR015421">
    <property type="entry name" value="PyrdxlP-dep_Trfase_major"/>
</dbReference>
<dbReference type="PANTHER" id="PTHR30244:SF9">
    <property type="entry name" value="PROTEIN RV3402C"/>
    <property type="match status" value="1"/>
</dbReference>
<dbReference type="AlphaFoldDB" id="A0A4R2K3C2"/>
<dbReference type="EMBL" id="SLWS01000003">
    <property type="protein sequence ID" value="TCO60805.1"/>
    <property type="molecule type" value="Genomic_DNA"/>
</dbReference>
<accession>A0A4R2K3C2</accession>
<dbReference type="Proteomes" id="UP000295680">
    <property type="component" value="Unassembled WGS sequence"/>
</dbReference>
<sequence>MFDEPLHVGRPNIGDRARLRERIEGALDRHYLSNGPLVVEFERKIAEVAGTEHAIAVCNATIGIQVAVKALGLGPGDEVIIPTFTAPPTAHALSWIGLVPVFSDVDEDTGNIDPAHAEKLIGPNTRAIMGVHIFGRPCAIDDLTALGEQYGLPVLFDAAHAIGNTYRGRAIGGFGIGEIFSFHATKYINSFDGGAIVTNDKQYADRVRAMRNYGIPADRQPYTVDSIVSLGTNAKLSEPSAAMGLTGLEDMERFAEINRRNYERYVVELAGVPGIRLLSQLDNERANHQYVAIEIDPHAAGTDREGMYDALVARNVLVRRYFYPTCHQLEPYRGAPDVHARLPLPRAETLADRVLALPTGTAVGLEEVAKVCEIIRNVAGKRRR</sequence>
<gene>
    <name evidence="6" type="ORF">EV192_103386</name>
</gene>
<dbReference type="GO" id="GO:0008483">
    <property type="term" value="F:transaminase activity"/>
    <property type="evidence" value="ECO:0007669"/>
    <property type="project" value="TreeGrafter"/>
</dbReference>
<evidence type="ECO:0000256" key="3">
    <source>
        <dbReference type="PIRSR" id="PIRSR000390-1"/>
    </source>
</evidence>
<name>A0A4R2K3C2_9PSEU</name>
<feature type="active site" description="Proton acceptor" evidence="3">
    <location>
        <position position="186"/>
    </location>
</feature>
<dbReference type="GO" id="GO:0000271">
    <property type="term" value="P:polysaccharide biosynthetic process"/>
    <property type="evidence" value="ECO:0007669"/>
    <property type="project" value="TreeGrafter"/>
</dbReference>
<dbReference type="PIRSF" id="PIRSF000390">
    <property type="entry name" value="PLP_StrS"/>
    <property type="match status" value="1"/>
</dbReference>
<dbReference type="PANTHER" id="PTHR30244">
    <property type="entry name" value="TRANSAMINASE"/>
    <property type="match status" value="1"/>
</dbReference>
<evidence type="ECO:0000256" key="5">
    <source>
        <dbReference type="RuleBase" id="RU004508"/>
    </source>
</evidence>
<dbReference type="InterPro" id="IPR015424">
    <property type="entry name" value="PyrdxlP-dep_Trfase"/>
</dbReference>
<proteinExistence type="inferred from homology"/>
<comment type="similarity">
    <text evidence="2 5">Belongs to the DegT/DnrJ/EryC1 family.</text>
</comment>
<protein>
    <submittedName>
        <fullName evidence="6">dTDP-4-amino-4,6-dideoxygalactose transaminase</fullName>
    </submittedName>
</protein>
<keyword evidence="1 4" id="KW-0663">Pyridoxal phosphate</keyword>
<comment type="caution">
    <text evidence="6">The sequence shown here is derived from an EMBL/GenBank/DDBJ whole genome shotgun (WGS) entry which is preliminary data.</text>
</comment>
<dbReference type="OrthoDB" id="5342089at2"/>
<dbReference type="Gene3D" id="3.90.1150.10">
    <property type="entry name" value="Aspartate Aminotransferase, domain 1"/>
    <property type="match status" value="1"/>
</dbReference>
<dbReference type="InterPro" id="IPR000653">
    <property type="entry name" value="DegT/StrS_aminotransferase"/>
</dbReference>
<evidence type="ECO:0000256" key="4">
    <source>
        <dbReference type="PIRSR" id="PIRSR000390-2"/>
    </source>
</evidence>
<dbReference type="RefSeq" id="WP_132116058.1">
    <property type="nucleotide sequence ID" value="NZ_SLWS01000003.1"/>
</dbReference>
<dbReference type="InterPro" id="IPR015422">
    <property type="entry name" value="PyrdxlP-dep_Trfase_small"/>
</dbReference>
<organism evidence="6 7">
    <name type="scientific">Actinocrispum wychmicini</name>
    <dbReference type="NCBI Taxonomy" id="1213861"/>
    <lineage>
        <taxon>Bacteria</taxon>
        <taxon>Bacillati</taxon>
        <taxon>Actinomycetota</taxon>
        <taxon>Actinomycetes</taxon>
        <taxon>Pseudonocardiales</taxon>
        <taxon>Pseudonocardiaceae</taxon>
        <taxon>Actinocrispum</taxon>
    </lineage>
</organism>
<evidence type="ECO:0000256" key="1">
    <source>
        <dbReference type="ARBA" id="ARBA00022898"/>
    </source>
</evidence>
<dbReference type="Gene3D" id="3.40.640.10">
    <property type="entry name" value="Type I PLP-dependent aspartate aminotransferase-like (Major domain)"/>
    <property type="match status" value="1"/>
</dbReference>
<dbReference type="Pfam" id="PF01041">
    <property type="entry name" value="DegT_DnrJ_EryC1"/>
    <property type="match status" value="1"/>
</dbReference>
<dbReference type="CDD" id="cd00616">
    <property type="entry name" value="AHBA_syn"/>
    <property type="match status" value="1"/>
</dbReference>
<dbReference type="SUPFAM" id="SSF53383">
    <property type="entry name" value="PLP-dependent transferases"/>
    <property type="match status" value="1"/>
</dbReference>
<evidence type="ECO:0000313" key="6">
    <source>
        <dbReference type="EMBL" id="TCO60805.1"/>
    </source>
</evidence>
<reference evidence="6 7" key="1">
    <citation type="submission" date="2019-03" db="EMBL/GenBank/DDBJ databases">
        <title>Genomic Encyclopedia of Type Strains, Phase IV (KMG-IV): sequencing the most valuable type-strain genomes for metagenomic binning, comparative biology and taxonomic classification.</title>
        <authorList>
            <person name="Goeker M."/>
        </authorList>
    </citation>
    <scope>NUCLEOTIDE SEQUENCE [LARGE SCALE GENOMIC DNA]</scope>
    <source>
        <strain evidence="6 7">DSM 45934</strain>
    </source>
</reference>
<evidence type="ECO:0000256" key="2">
    <source>
        <dbReference type="ARBA" id="ARBA00037999"/>
    </source>
</evidence>
<evidence type="ECO:0000313" key="7">
    <source>
        <dbReference type="Proteomes" id="UP000295680"/>
    </source>
</evidence>
<keyword evidence="7" id="KW-1185">Reference proteome</keyword>